<name>A0A8H5ASE1_9AGAR</name>
<comment type="caution">
    <text evidence="1">The sequence shown here is derived from an EMBL/GenBank/DDBJ whole genome shotgun (WGS) entry which is preliminary data.</text>
</comment>
<evidence type="ECO:0000313" key="2">
    <source>
        <dbReference type="Proteomes" id="UP000567179"/>
    </source>
</evidence>
<protein>
    <submittedName>
        <fullName evidence="1">Uncharacterized protein</fullName>
    </submittedName>
</protein>
<dbReference type="AlphaFoldDB" id="A0A8H5ASE1"/>
<gene>
    <name evidence="1" type="ORF">D9619_012312</name>
</gene>
<evidence type="ECO:0000313" key="1">
    <source>
        <dbReference type="EMBL" id="KAF5309397.1"/>
    </source>
</evidence>
<sequence length="233" mass="26759">MARDLFSYLTLPKLKHLVFDGRRSDTVFPTDQLLGLVRRSGFSITDLTLSKPIISEADLMRLLLAMPTIQNLNLKLPEANNSTSFLGCLSQKAMRNQIQSPFLPSLVRLDMEAISPKYWSMFVEIFDDHPEVPGPPSETPLRKDLKISFFTLLDVNDRSRNHLIDDDSIQKLIHLWRVYGIFIDLQLQGPSVSEVYDLLMVSFDRRLLLHPATQEQTEHPTYIAIEKMSLLTF</sequence>
<organism evidence="1 2">
    <name type="scientific">Psilocybe cf. subviscida</name>
    <dbReference type="NCBI Taxonomy" id="2480587"/>
    <lineage>
        <taxon>Eukaryota</taxon>
        <taxon>Fungi</taxon>
        <taxon>Dikarya</taxon>
        <taxon>Basidiomycota</taxon>
        <taxon>Agaricomycotina</taxon>
        <taxon>Agaricomycetes</taxon>
        <taxon>Agaricomycetidae</taxon>
        <taxon>Agaricales</taxon>
        <taxon>Agaricineae</taxon>
        <taxon>Strophariaceae</taxon>
        <taxon>Psilocybe</taxon>
    </lineage>
</organism>
<accession>A0A8H5ASE1</accession>
<proteinExistence type="predicted"/>
<dbReference type="EMBL" id="JAACJJ010000059">
    <property type="protein sequence ID" value="KAF5309397.1"/>
    <property type="molecule type" value="Genomic_DNA"/>
</dbReference>
<keyword evidence="2" id="KW-1185">Reference proteome</keyword>
<dbReference type="Proteomes" id="UP000567179">
    <property type="component" value="Unassembled WGS sequence"/>
</dbReference>
<reference evidence="1 2" key="1">
    <citation type="journal article" date="2020" name="ISME J.">
        <title>Uncovering the hidden diversity of litter-decomposition mechanisms in mushroom-forming fungi.</title>
        <authorList>
            <person name="Floudas D."/>
            <person name="Bentzer J."/>
            <person name="Ahren D."/>
            <person name="Johansson T."/>
            <person name="Persson P."/>
            <person name="Tunlid A."/>
        </authorList>
    </citation>
    <scope>NUCLEOTIDE SEQUENCE [LARGE SCALE GENOMIC DNA]</scope>
    <source>
        <strain evidence="1 2">CBS 101986</strain>
    </source>
</reference>